<dbReference type="AlphaFoldDB" id="A0A518CEE9"/>
<protein>
    <submittedName>
        <fullName evidence="5">Glycosyltransferase EpsE</fullName>
        <ecNumber evidence="5">2.4.-.-</ecNumber>
    </submittedName>
</protein>
<name>A0A518CEE9_9BACT</name>
<dbReference type="Proteomes" id="UP000318626">
    <property type="component" value="Chromosome"/>
</dbReference>
<dbReference type="GO" id="GO:0016757">
    <property type="term" value="F:glycosyltransferase activity"/>
    <property type="evidence" value="ECO:0007669"/>
    <property type="project" value="UniProtKB-KW"/>
</dbReference>
<keyword evidence="3 5" id="KW-0808">Transferase</keyword>
<sequence length="282" mass="32263">MSEPNSSVHDQPLVSVLMPVWNPHPRLFPEALESILNQTYQNLQIVIVEDPSERDGREMIAHVKDDRILHVSNPHRTGGLADQLNQGLQLATAELVARGDADDLWEPHRVATQVECFQKEPDLDVLGSTLNIIDDDGKHLGFRDYPRTHEEIVKALRRYCAIAHPVVMFKRDAVLKVGGYQTDFFVEDYDLWCRLAIAGAKFANHPEPLIRYRVHPEGMKSTKLKKQLGETIRMKETHFRGQMIAADRMRLLAERALMMMPSKFVLWLFGQMTFSKQLPSST</sequence>
<evidence type="ECO:0000259" key="4">
    <source>
        <dbReference type="Pfam" id="PF00535"/>
    </source>
</evidence>
<evidence type="ECO:0000313" key="6">
    <source>
        <dbReference type="Proteomes" id="UP000318626"/>
    </source>
</evidence>
<dbReference type="Gene3D" id="3.90.550.10">
    <property type="entry name" value="Spore Coat Polysaccharide Biosynthesis Protein SpsA, Chain A"/>
    <property type="match status" value="1"/>
</dbReference>
<reference evidence="6" key="1">
    <citation type="submission" date="2019-02" db="EMBL/GenBank/DDBJ databases">
        <title>Deep-cultivation of Planctomycetes and their phenomic and genomic characterization uncovers novel biology.</title>
        <authorList>
            <person name="Wiegand S."/>
            <person name="Jogler M."/>
            <person name="Boedeker C."/>
            <person name="Pinto D."/>
            <person name="Vollmers J."/>
            <person name="Rivas-Marin E."/>
            <person name="Kohn T."/>
            <person name="Peeters S.H."/>
            <person name="Heuer A."/>
            <person name="Rast P."/>
            <person name="Oberbeckmann S."/>
            <person name="Bunk B."/>
            <person name="Jeske O."/>
            <person name="Meyerdierks A."/>
            <person name="Storesund J.E."/>
            <person name="Kallscheuer N."/>
            <person name="Luecker S."/>
            <person name="Lage O.M."/>
            <person name="Pohl T."/>
            <person name="Merkel B.J."/>
            <person name="Hornburger P."/>
            <person name="Mueller R.-W."/>
            <person name="Bruemmer F."/>
            <person name="Labrenz M."/>
            <person name="Spormann A.M."/>
            <person name="Op den Camp H."/>
            <person name="Overmann J."/>
            <person name="Amann R."/>
            <person name="Jetten M.S.M."/>
            <person name="Mascher T."/>
            <person name="Medema M.H."/>
            <person name="Devos D.P."/>
            <person name="Kaster A.-K."/>
            <person name="Ovreas L."/>
            <person name="Rohde M."/>
            <person name="Galperin M.Y."/>
            <person name="Jogler C."/>
        </authorList>
    </citation>
    <scope>NUCLEOTIDE SEQUENCE [LARGE SCALE GENOMIC DNA]</scope>
    <source>
        <strain evidence="6">Pan97</strain>
    </source>
</reference>
<dbReference type="KEGG" id="bvo:Pan97_46770"/>
<evidence type="ECO:0000256" key="3">
    <source>
        <dbReference type="ARBA" id="ARBA00022679"/>
    </source>
</evidence>
<dbReference type="RefSeq" id="WP_196782190.1">
    <property type="nucleotide sequence ID" value="NZ_CP036289.1"/>
</dbReference>
<keyword evidence="2 5" id="KW-0328">Glycosyltransferase</keyword>
<evidence type="ECO:0000256" key="2">
    <source>
        <dbReference type="ARBA" id="ARBA00022676"/>
    </source>
</evidence>
<dbReference type="SUPFAM" id="SSF53448">
    <property type="entry name" value="Nucleotide-diphospho-sugar transferases"/>
    <property type="match status" value="1"/>
</dbReference>
<dbReference type="InterPro" id="IPR029044">
    <property type="entry name" value="Nucleotide-diphossugar_trans"/>
</dbReference>
<dbReference type="Pfam" id="PF00535">
    <property type="entry name" value="Glycos_transf_2"/>
    <property type="match status" value="1"/>
</dbReference>
<keyword evidence="6" id="KW-1185">Reference proteome</keyword>
<accession>A0A518CEE9</accession>
<evidence type="ECO:0000256" key="1">
    <source>
        <dbReference type="ARBA" id="ARBA00006739"/>
    </source>
</evidence>
<dbReference type="EMBL" id="CP036289">
    <property type="protein sequence ID" value="QDU77605.1"/>
    <property type="molecule type" value="Genomic_DNA"/>
</dbReference>
<dbReference type="InterPro" id="IPR050834">
    <property type="entry name" value="Glycosyltransf_2"/>
</dbReference>
<dbReference type="PANTHER" id="PTHR43685">
    <property type="entry name" value="GLYCOSYLTRANSFERASE"/>
    <property type="match status" value="1"/>
</dbReference>
<dbReference type="EC" id="2.4.-.-" evidence="5"/>
<dbReference type="PANTHER" id="PTHR43685:SF5">
    <property type="entry name" value="GLYCOSYLTRANSFERASE EPSE-RELATED"/>
    <property type="match status" value="1"/>
</dbReference>
<dbReference type="InterPro" id="IPR001173">
    <property type="entry name" value="Glyco_trans_2-like"/>
</dbReference>
<evidence type="ECO:0000313" key="5">
    <source>
        <dbReference type="EMBL" id="QDU77605.1"/>
    </source>
</evidence>
<organism evidence="5 6">
    <name type="scientific">Bremerella volcania</name>
    <dbReference type="NCBI Taxonomy" id="2527984"/>
    <lineage>
        <taxon>Bacteria</taxon>
        <taxon>Pseudomonadati</taxon>
        <taxon>Planctomycetota</taxon>
        <taxon>Planctomycetia</taxon>
        <taxon>Pirellulales</taxon>
        <taxon>Pirellulaceae</taxon>
        <taxon>Bremerella</taxon>
    </lineage>
</organism>
<proteinExistence type="inferred from homology"/>
<gene>
    <name evidence="5" type="primary">epsE_4</name>
    <name evidence="5" type="ORF">Pan97_46770</name>
</gene>
<feature type="domain" description="Glycosyltransferase 2-like" evidence="4">
    <location>
        <begin position="15"/>
        <end position="138"/>
    </location>
</feature>
<comment type="similarity">
    <text evidence="1">Belongs to the glycosyltransferase 2 family.</text>
</comment>